<dbReference type="Pfam" id="PF05932">
    <property type="entry name" value="CesT"/>
    <property type="match status" value="1"/>
</dbReference>
<dbReference type="SUPFAM" id="SSF69635">
    <property type="entry name" value="Type III secretory system chaperone-like"/>
    <property type="match status" value="1"/>
</dbReference>
<organism evidence="1 2">
    <name type="scientific">Yersinia entomophaga</name>
    <dbReference type="NCBI Taxonomy" id="935293"/>
    <lineage>
        <taxon>Bacteria</taxon>
        <taxon>Pseudomonadati</taxon>
        <taxon>Pseudomonadota</taxon>
        <taxon>Gammaproteobacteria</taxon>
        <taxon>Enterobacterales</taxon>
        <taxon>Yersiniaceae</taxon>
        <taxon>Yersinia</taxon>
    </lineage>
</organism>
<evidence type="ECO:0000313" key="1">
    <source>
        <dbReference type="EMBL" id="ANI28547.1"/>
    </source>
</evidence>
<dbReference type="InterPro" id="IPR010261">
    <property type="entry name" value="Tir_chaperone"/>
</dbReference>
<protein>
    <submittedName>
        <fullName evidence="1">Uncharacterized protein</fullName>
    </submittedName>
</protein>
<keyword evidence="2" id="KW-1185">Reference proteome</keyword>
<name>A0ABM6BGH3_YERET</name>
<proteinExistence type="predicted"/>
<evidence type="ECO:0000313" key="2">
    <source>
        <dbReference type="Proteomes" id="UP000266744"/>
    </source>
</evidence>
<gene>
    <name evidence="1" type="ORF">PL78_01685</name>
</gene>
<dbReference type="EMBL" id="CP010029">
    <property type="protein sequence ID" value="ANI28547.1"/>
    <property type="molecule type" value="Genomic_DNA"/>
</dbReference>
<dbReference type="Gene3D" id="3.30.1460.10">
    <property type="match status" value="1"/>
</dbReference>
<accession>A0ABM6BGH3</accession>
<sequence>MHVIWFISHLFLIYTRGNGMTFPELLKLLSTGTNLDLGTAAKSGGCTIQFDKNIDVTFENHDNNLYLFSPVMNITSVLSEDFFASLLQIQLFGIATNRCWFGYDAGGQRVLLFCLFDLNKVTPEDAIERIEVLVDQVQYWQQNLPQIAKLSDTHSGAYRVNDSFQRPR</sequence>
<dbReference type="Proteomes" id="UP000266744">
    <property type="component" value="Chromosome"/>
</dbReference>
<reference evidence="1 2" key="1">
    <citation type="journal article" date="2016" name="Toxins">
        <title>The Draft Genome Sequence of the Yersinia entomophaga Entomopathogenic Type Strain MH96T.</title>
        <authorList>
            <person name="Hurst M.R."/>
            <person name="Beattie A."/>
            <person name="Altermann E."/>
            <person name="Moraga R.M."/>
            <person name="Harper L.A."/>
            <person name="Calder J."/>
            <person name="Laugraud A."/>
        </authorList>
    </citation>
    <scope>NUCLEOTIDE SEQUENCE [LARGE SCALE GENOMIC DNA]</scope>
    <source>
        <strain evidence="1 2">MH96</strain>
    </source>
</reference>
<dbReference type="CDD" id="cd16364">
    <property type="entry name" value="T3SC_I-like"/>
    <property type="match status" value="1"/>
</dbReference>